<organism evidence="6">
    <name type="scientific">Cyprinus carpio</name>
    <name type="common">Common carp</name>
    <dbReference type="NCBI Taxonomy" id="7962"/>
    <lineage>
        <taxon>Eukaryota</taxon>
        <taxon>Metazoa</taxon>
        <taxon>Chordata</taxon>
        <taxon>Craniata</taxon>
        <taxon>Vertebrata</taxon>
        <taxon>Euteleostomi</taxon>
        <taxon>Actinopterygii</taxon>
        <taxon>Neopterygii</taxon>
        <taxon>Teleostei</taxon>
        <taxon>Ostariophysi</taxon>
        <taxon>Cypriniformes</taxon>
        <taxon>Cyprinidae</taxon>
        <taxon>Cyprininae</taxon>
        <taxon>Cyprinus</taxon>
    </lineage>
</organism>
<dbReference type="KEGG" id="ccar:122139310"/>
<dbReference type="InterPro" id="IPR041588">
    <property type="entry name" value="Integrase_H2C2"/>
</dbReference>
<dbReference type="Pfam" id="PF00077">
    <property type="entry name" value="RVP"/>
    <property type="match status" value="1"/>
</dbReference>
<dbReference type="GeneID" id="122139310"/>
<dbReference type="PANTHER" id="PTHR37984:SF15">
    <property type="entry name" value="INTEGRASE CATALYTIC DOMAIN-CONTAINING PROTEIN"/>
    <property type="match status" value="1"/>
</dbReference>
<dbReference type="AlphaFoldDB" id="A0A9R0AAX9"/>
<dbReference type="InterPro" id="IPR050951">
    <property type="entry name" value="Retrovirus_Pol_polyprotein"/>
</dbReference>
<dbReference type="PANTHER" id="PTHR37984">
    <property type="entry name" value="PROTEIN CBG26694"/>
    <property type="match status" value="1"/>
</dbReference>
<reference evidence="6" key="1">
    <citation type="submission" date="2025-08" db="UniProtKB">
        <authorList>
            <consortium name="RefSeq"/>
        </authorList>
    </citation>
    <scope>IDENTIFICATION</scope>
    <source>
        <tissue evidence="6">Muscle</tissue>
    </source>
</reference>
<dbReference type="InterPro" id="IPR018061">
    <property type="entry name" value="Retropepsins"/>
</dbReference>
<dbReference type="Proteomes" id="UP001155660">
    <property type="component" value="Chromosome B12"/>
</dbReference>
<dbReference type="GO" id="GO:0004190">
    <property type="term" value="F:aspartic-type endopeptidase activity"/>
    <property type="evidence" value="ECO:0007669"/>
    <property type="project" value="InterPro"/>
</dbReference>
<dbReference type="GO" id="GO:0006508">
    <property type="term" value="P:proteolysis"/>
    <property type="evidence" value="ECO:0007669"/>
    <property type="project" value="InterPro"/>
</dbReference>
<evidence type="ECO:0000256" key="3">
    <source>
        <dbReference type="SAM" id="MobiDB-lite"/>
    </source>
</evidence>
<keyword evidence="1" id="KW-0378">Hydrolase</keyword>
<dbReference type="PROSITE" id="PS00141">
    <property type="entry name" value="ASP_PROTEASE"/>
    <property type="match status" value="1"/>
</dbReference>
<feature type="domain" description="Integrase zinc-binding" evidence="5">
    <location>
        <begin position="174"/>
        <end position="214"/>
    </location>
</feature>
<name>A0A9R0AAX9_CYPCA</name>
<accession>A0A9R0AAX9</accession>
<feature type="domain" description="Retropepsins" evidence="4">
    <location>
        <begin position="49"/>
        <end position="134"/>
    </location>
</feature>
<dbReference type="RefSeq" id="XP_042591967.1">
    <property type="nucleotide sequence ID" value="XM_042736033.1"/>
</dbReference>
<sequence length="277" mass="30399">MHAGGCLTTSEQAGGSRTSGRAYAHRTTPPFHADMSGRLHRPPHPTWGAPRAEVKVNGHQFEAVLDSGSAVSLVHPTVLYPRPKSRAHLAITCVHRDTQEVAARRVTILASPGSWPVEVGIVKDLPVPMHLGRDWPRFDHLLLTATQPANPPWEPPKTPTSKGRPTSFCAAGLRHLRAQHTIQQIRDRFHWPSLDAEVKRVCQACPTCQQMSPRTPPPSPLIPLPIIEVPFKRIGMDLVGPLPKSAQGHEHILVIVDYATRYPEAIPLRKATANAIA</sequence>
<dbReference type="OrthoDB" id="8956891at2759"/>
<dbReference type="InterPro" id="IPR001969">
    <property type="entry name" value="Aspartic_peptidase_AS"/>
</dbReference>
<evidence type="ECO:0000259" key="4">
    <source>
        <dbReference type="Pfam" id="PF00077"/>
    </source>
</evidence>
<proteinExistence type="predicted"/>
<evidence type="ECO:0000256" key="1">
    <source>
        <dbReference type="ARBA" id="ARBA00022801"/>
    </source>
</evidence>
<gene>
    <name evidence="6" type="primary">LOC122139310</name>
</gene>
<feature type="region of interest" description="Disordered" evidence="3">
    <location>
        <begin position="1"/>
        <end position="38"/>
    </location>
</feature>
<protein>
    <recommendedName>
        <fullName evidence="2">Gypsy retrotransposon integrase-like protein 1</fullName>
    </recommendedName>
</protein>
<evidence type="ECO:0000313" key="6">
    <source>
        <dbReference type="RefSeq" id="XP_042591967.1"/>
    </source>
</evidence>
<evidence type="ECO:0000256" key="2">
    <source>
        <dbReference type="ARBA" id="ARBA00039658"/>
    </source>
</evidence>
<feature type="compositionally biased region" description="Polar residues" evidence="3">
    <location>
        <begin position="7"/>
        <end position="19"/>
    </location>
</feature>
<evidence type="ECO:0000259" key="5">
    <source>
        <dbReference type="Pfam" id="PF17921"/>
    </source>
</evidence>
<dbReference type="Pfam" id="PF17921">
    <property type="entry name" value="Integrase_H2C2"/>
    <property type="match status" value="1"/>
</dbReference>